<evidence type="ECO:0000313" key="2">
    <source>
        <dbReference type="Proteomes" id="UP000257109"/>
    </source>
</evidence>
<dbReference type="AlphaFoldDB" id="A0A371GJX9"/>
<dbReference type="EMBL" id="QJKJ01005268">
    <property type="protein sequence ID" value="RDX90847.1"/>
    <property type="molecule type" value="Genomic_DNA"/>
</dbReference>
<gene>
    <name evidence="1" type="ORF">CR513_27243</name>
</gene>
<dbReference type="InterPro" id="IPR043502">
    <property type="entry name" value="DNA/RNA_pol_sf"/>
</dbReference>
<dbReference type="Proteomes" id="UP000257109">
    <property type="component" value="Unassembled WGS sequence"/>
</dbReference>
<keyword evidence="2" id="KW-1185">Reference proteome</keyword>
<dbReference type="OrthoDB" id="1741399at2759"/>
<dbReference type="InterPro" id="IPR053134">
    <property type="entry name" value="RNA-dir_DNA_polymerase"/>
</dbReference>
<accession>A0A371GJX9</accession>
<dbReference type="Gene3D" id="3.10.10.10">
    <property type="entry name" value="HIV Type 1 Reverse Transcriptase, subunit A, domain 1"/>
    <property type="match status" value="1"/>
</dbReference>
<comment type="caution">
    <text evidence="1">The sequence shown here is derived from an EMBL/GenBank/DDBJ whole genome shotgun (WGS) entry which is preliminary data.</text>
</comment>
<dbReference type="SUPFAM" id="SSF56672">
    <property type="entry name" value="DNA/RNA polymerases"/>
    <property type="match status" value="1"/>
</dbReference>
<reference evidence="1" key="1">
    <citation type="submission" date="2018-05" db="EMBL/GenBank/DDBJ databases">
        <title>Draft genome of Mucuna pruriens seed.</title>
        <authorList>
            <person name="Nnadi N.E."/>
            <person name="Vos R."/>
            <person name="Hasami M.H."/>
            <person name="Devisetty U.K."/>
            <person name="Aguiy J.C."/>
        </authorList>
    </citation>
    <scope>NUCLEOTIDE SEQUENCE [LARGE SCALE GENOMIC DNA]</scope>
    <source>
        <strain evidence="1">JCA_2017</strain>
    </source>
</reference>
<sequence length="308" mass="35516">MNSESHRKLLIKVLNEAHVACDITLDKFEGIVNNIMVNNRLTFMEEEIPAKGREHNHALHISIKFMDYILARILIDNSEEYILVSCPKPSGNIEATKKALETIAYVETKSKREKSTNAMAMATIIIMEKGYKLGQELGKNYGGKADEEEADLEPPTDLKRMVELEDKVDTAMMKDTKGKMIRLLVEYVDIFSWTYQDMPGLDSIIVEHKLPVYLECYPVKQKLQRMKPKVSLKIMEEVEKQLEAGFLAMTKYPQWVAKIIPVPKKDGKVRMCVDYQDLNWASLKDDFSLQHIDVPVDNTTRHYKIYKI</sequence>
<dbReference type="PANTHER" id="PTHR24559:SF457">
    <property type="entry name" value="RNA-DIRECTED DNA POLYMERASE HOMOLOG"/>
    <property type="match status" value="1"/>
</dbReference>
<evidence type="ECO:0000313" key="1">
    <source>
        <dbReference type="EMBL" id="RDX90847.1"/>
    </source>
</evidence>
<organism evidence="1 2">
    <name type="scientific">Mucuna pruriens</name>
    <name type="common">Velvet bean</name>
    <name type="synonym">Dolichos pruriens</name>
    <dbReference type="NCBI Taxonomy" id="157652"/>
    <lineage>
        <taxon>Eukaryota</taxon>
        <taxon>Viridiplantae</taxon>
        <taxon>Streptophyta</taxon>
        <taxon>Embryophyta</taxon>
        <taxon>Tracheophyta</taxon>
        <taxon>Spermatophyta</taxon>
        <taxon>Magnoliopsida</taxon>
        <taxon>eudicotyledons</taxon>
        <taxon>Gunneridae</taxon>
        <taxon>Pentapetalae</taxon>
        <taxon>rosids</taxon>
        <taxon>fabids</taxon>
        <taxon>Fabales</taxon>
        <taxon>Fabaceae</taxon>
        <taxon>Papilionoideae</taxon>
        <taxon>50 kb inversion clade</taxon>
        <taxon>NPAAA clade</taxon>
        <taxon>indigoferoid/millettioid clade</taxon>
        <taxon>Phaseoleae</taxon>
        <taxon>Mucuna</taxon>
    </lineage>
</organism>
<proteinExistence type="predicted"/>
<name>A0A371GJX9_MUCPR</name>
<protein>
    <submittedName>
        <fullName evidence="1">Uncharacterized protein</fullName>
    </submittedName>
</protein>
<feature type="non-terminal residue" evidence="1">
    <location>
        <position position="1"/>
    </location>
</feature>
<dbReference type="PANTHER" id="PTHR24559">
    <property type="entry name" value="TRANSPOSON TY3-I GAG-POL POLYPROTEIN"/>
    <property type="match status" value="1"/>
</dbReference>